<keyword evidence="1" id="KW-0812">Transmembrane</keyword>
<proteinExistence type="predicted"/>
<feature type="transmembrane region" description="Helical" evidence="1">
    <location>
        <begin position="6"/>
        <end position="25"/>
    </location>
</feature>
<dbReference type="EMBL" id="CM001441">
    <property type="protein sequence ID" value="EHQ91966.1"/>
    <property type="molecule type" value="Genomic_DNA"/>
</dbReference>
<evidence type="ECO:0000313" key="3">
    <source>
        <dbReference type="Proteomes" id="UP000005104"/>
    </source>
</evidence>
<keyword evidence="1" id="KW-1133">Transmembrane helix</keyword>
<dbReference type="Proteomes" id="UP000005104">
    <property type="component" value="Chromosome"/>
</dbReference>
<keyword evidence="3" id="KW-1185">Reference proteome</keyword>
<name>H5XZJ2_9FIRM</name>
<dbReference type="HOGENOM" id="CLU_2092862_0_0_9"/>
<protein>
    <recommendedName>
        <fullName evidence="4">DUF948 domain-containing protein</fullName>
    </recommendedName>
</protein>
<evidence type="ECO:0000313" key="2">
    <source>
        <dbReference type="EMBL" id="EHQ91966.1"/>
    </source>
</evidence>
<organism evidence="2 3">
    <name type="scientific">Desulfosporosinus youngiae DSM 17734</name>
    <dbReference type="NCBI Taxonomy" id="768710"/>
    <lineage>
        <taxon>Bacteria</taxon>
        <taxon>Bacillati</taxon>
        <taxon>Bacillota</taxon>
        <taxon>Clostridia</taxon>
        <taxon>Eubacteriales</taxon>
        <taxon>Desulfitobacteriaceae</taxon>
        <taxon>Desulfosporosinus</taxon>
    </lineage>
</organism>
<dbReference type="RefSeq" id="WP_007787132.1">
    <property type="nucleotide sequence ID" value="NZ_CM001441.1"/>
</dbReference>
<evidence type="ECO:0008006" key="4">
    <source>
        <dbReference type="Google" id="ProtNLM"/>
    </source>
</evidence>
<sequence>MTYEVCALIATIILGVIGIEVMLWVRSLRKLTDEAKQTLQDVNAHLPYLLTDVQAVTRVVKQTTEQVGGTVNEVAISLEEMRKNPLRFIAVFIESVKQLIDLWHNLRRRGQEKEKGSQDH</sequence>
<reference evidence="2 3" key="1">
    <citation type="submission" date="2011-11" db="EMBL/GenBank/DDBJ databases">
        <title>The Noncontiguous Finished genome of Desulfosporosinus youngiae DSM 17734.</title>
        <authorList>
            <consortium name="US DOE Joint Genome Institute (JGI-PGF)"/>
            <person name="Lucas S."/>
            <person name="Han J."/>
            <person name="Lapidus A."/>
            <person name="Cheng J.-F."/>
            <person name="Goodwin L."/>
            <person name="Pitluck S."/>
            <person name="Peters L."/>
            <person name="Ovchinnikova G."/>
            <person name="Lu M."/>
            <person name="Land M.L."/>
            <person name="Hauser L."/>
            <person name="Pester M."/>
            <person name="Spring S."/>
            <person name="Ollivier B."/>
            <person name="Rattei T."/>
            <person name="Klenk H.-P."/>
            <person name="Wagner M."/>
            <person name="Loy A."/>
            <person name="Woyke T.J."/>
        </authorList>
    </citation>
    <scope>NUCLEOTIDE SEQUENCE [LARGE SCALE GENOMIC DNA]</scope>
    <source>
        <strain evidence="2 3">DSM 17734</strain>
    </source>
</reference>
<keyword evidence="1" id="KW-0472">Membrane</keyword>
<dbReference type="AlphaFoldDB" id="H5XZJ2"/>
<gene>
    <name evidence="2" type="ORF">DesyoDRAFT_5031</name>
</gene>
<dbReference type="OrthoDB" id="1797890at2"/>
<dbReference type="STRING" id="768710.DesyoDRAFT_5031"/>
<accession>H5XZJ2</accession>
<evidence type="ECO:0000256" key="1">
    <source>
        <dbReference type="SAM" id="Phobius"/>
    </source>
</evidence>